<keyword evidence="1" id="KW-0812">Transmembrane</keyword>
<gene>
    <name evidence="2" type="ORF">niasHS_013203</name>
</gene>
<reference evidence="2 3" key="1">
    <citation type="submission" date="2024-10" db="EMBL/GenBank/DDBJ databases">
        <authorList>
            <person name="Kim D."/>
        </authorList>
    </citation>
    <scope>NUCLEOTIDE SEQUENCE [LARGE SCALE GENOMIC DNA]</scope>
    <source>
        <strain evidence="2">Taebaek</strain>
    </source>
</reference>
<protein>
    <submittedName>
        <fullName evidence="2">Uncharacterized protein</fullName>
    </submittedName>
</protein>
<organism evidence="2 3">
    <name type="scientific">Heterodera schachtii</name>
    <name type="common">Sugarbeet cyst nematode worm</name>
    <name type="synonym">Tylenchus schachtii</name>
    <dbReference type="NCBI Taxonomy" id="97005"/>
    <lineage>
        <taxon>Eukaryota</taxon>
        <taxon>Metazoa</taxon>
        <taxon>Ecdysozoa</taxon>
        <taxon>Nematoda</taxon>
        <taxon>Chromadorea</taxon>
        <taxon>Rhabditida</taxon>
        <taxon>Tylenchina</taxon>
        <taxon>Tylenchomorpha</taxon>
        <taxon>Tylenchoidea</taxon>
        <taxon>Heteroderidae</taxon>
        <taxon>Heteroderinae</taxon>
        <taxon>Heterodera</taxon>
    </lineage>
</organism>
<accession>A0ABD2IAR6</accession>
<evidence type="ECO:0000313" key="2">
    <source>
        <dbReference type="EMBL" id="KAL3077214.1"/>
    </source>
</evidence>
<keyword evidence="1" id="KW-1133">Transmembrane helix</keyword>
<feature type="transmembrane region" description="Helical" evidence="1">
    <location>
        <begin position="117"/>
        <end position="138"/>
    </location>
</feature>
<feature type="transmembrane region" description="Helical" evidence="1">
    <location>
        <begin position="150"/>
        <end position="179"/>
    </location>
</feature>
<comment type="caution">
    <text evidence="2">The sequence shown here is derived from an EMBL/GenBank/DDBJ whole genome shotgun (WGS) entry which is preliminary data.</text>
</comment>
<keyword evidence="1" id="KW-0472">Membrane</keyword>
<proteinExistence type="predicted"/>
<dbReference type="EMBL" id="JBICCN010000327">
    <property type="protein sequence ID" value="KAL3077214.1"/>
    <property type="molecule type" value="Genomic_DNA"/>
</dbReference>
<name>A0ABD2IAR6_HETSC</name>
<dbReference type="Proteomes" id="UP001620645">
    <property type="component" value="Unassembled WGS sequence"/>
</dbReference>
<evidence type="ECO:0000313" key="3">
    <source>
        <dbReference type="Proteomes" id="UP001620645"/>
    </source>
</evidence>
<dbReference type="AlphaFoldDB" id="A0ABD2IAR6"/>
<evidence type="ECO:0000256" key="1">
    <source>
        <dbReference type="SAM" id="Phobius"/>
    </source>
</evidence>
<feature type="transmembrane region" description="Helical" evidence="1">
    <location>
        <begin position="83"/>
        <end position="105"/>
    </location>
</feature>
<keyword evidence="3" id="KW-1185">Reference proteome</keyword>
<sequence length="204" mass="23910">MIDLSSRLLILPNPNNFSAHWKGRKLFGFSIQLFFSVACIACTLVDIVQILLGIAVYFYPIWFRRTPFYRQILQKTDRHKFNLYYNSSILVWLLMFFTHILSTGLSIMSLQLRRPHLFVLQLVVLLFIVFSFLTIFSVSATISVVSDDSMLVSCVLSLFFFLFYGLFLAISVVCFQFLLSEYEEIQRILAKSKSVHFKEKRRKK</sequence>
<feature type="transmembrane region" description="Helical" evidence="1">
    <location>
        <begin position="33"/>
        <end position="63"/>
    </location>
</feature>